<accession>A0A3M2RVF7</accession>
<dbReference type="Proteomes" id="UP000277212">
    <property type="component" value="Unassembled WGS sequence"/>
</dbReference>
<name>A0A3M2RVF7_9HYPO</name>
<keyword evidence="2" id="KW-1185">Reference proteome</keyword>
<proteinExistence type="predicted"/>
<dbReference type="AlphaFoldDB" id="A0A3M2RVF7"/>
<sequence>MKADIAYQKPGGLVPFDEINIKTKYALKIQKRIQQSALEGEDFRLNNVHLAMFWSAPLSAFRDGGKLEEIRAFTDGGSLLVIPKHGKIGVSQINLSCPLLSGHIFDVEMPPEDARRFKDMLDFQWACIVVAALSGAAEAPDLLPDHPGWEGILAWLEQLPLEGYEDPYLPSSHS</sequence>
<dbReference type="OrthoDB" id="5105625at2759"/>
<evidence type="ECO:0000313" key="2">
    <source>
        <dbReference type="Proteomes" id="UP000277212"/>
    </source>
</evidence>
<protein>
    <submittedName>
        <fullName evidence="1">Uncharacterized protein</fullName>
    </submittedName>
</protein>
<comment type="caution">
    <text evidence="1">The sequence shown here is derived from an EMBL/GenBank/DDBJ whole genome shotgun (WGS) entry which is preliminary data.</text>
</comment>
<evidence type="ECO:0000313" key="1">
    <source>
        <dbReference type="EMBL" id="RMJ09280.1"/>
    </source>
</evidence>
<dbReference type="EMBL" id="NKUJ01000249">
    <property type="protein sequence ID" value="RMJ09280.1"/>
    <property type="molecule type" value="Genomic_DNA"/>
</dbReference>
<reference evidence="1 2" key="1">
    <citation type="submission" date="2017-06" db="EMBL/GenBank/DDBJ databases">
        <title>Comparative genomic analysis of Ambrosia Fusariam Clade fungi.</title>
        <authorList>
            <person name="Stajich J.E."/>
            <person name="Carrillo J."/>
            <person name="Kijimoto T."/>
            <person name="Eskalen A."/>
            <person name="O'Donnell K."/>
            <person name="Kasson M."/>
        </authorList>
    </citation>
    <scope>NUCLEOTIDE SEQUENCE [LARGE SCALE GENOMIC DNA]</scope>
    <source>
        <strain evidence="1">UCR3666</strain>
    </source>
</reference>
<gene>
    <name evidence="1" type="ORF">CDV36_011094</name>
</gene>
<organism evidence="1 2">
    <name type="scientific">Fusarium kuroshium</name>
    <dbReference type="NCBI Taxonomy" id="2010991"/>
    <lineage>
        <taxon>Eukaryota</taxon>
        <taxon>Fungi</taxon>
        <taxon>Dikarya</taxon>
        <taxon>Ascomycota</taxon>
        <taxon>Pezizomycotina</taxon>
        <taxon>Sordariomycetes</taxon>
        <taxon>Hypocreomycetidae</taxon>
        <taxon>Hypocreales</taxon>
        <taxon>Nectriaceae</taxon>
        <taxon>Fusarium</taxon>
        <taxon>Fusarium solani species complex</taxon>
    </lineage>
</organism>